<sequence length="138" mass="15550">MATVRVETVIEVPAERVWEAVADVGAVHRRLLPGRVLDARIEDDERILTMPDGSQIRELIISVDHDDRRLAYAVVEGQKLPLTYHQASFQVFGEGPRRSRLVWLTDVLPHAMAPAVRARTERGIVEIKNVIEGSPEPR</sequence>
<dbReference type="RefSeq" id="WP_106317198.1">
    <property type="nucleotide sequence ID" value="NZ_BOMO01000190.1"/>
</dbReference>
<dbReference type="Gene3D" id="3.30.530.20">
    <property type="match status" value="1"/>
</dbReference>
<reference evidence="1 2" key="1">
    <citation type="submission" date="2018-03" db="EMBL/GenBank/DDBJ databases">
        <title>Genomic Encyclopedia of Archaeal and Bacterial Type Strains, Phase II (KMG-II): from individual species to whole genera.</title>
        <authorList>
            <person name="Goeker M."/>
        </authorList>
    </citation>
    <scope>NUCLEOTIDE SEQUENCE [LARGE SCALE GENOMIC DNA]</scope>
    <source>
        <strain evidence="1 2">DSM 43146</strain>
    </source>
</reference>
<organism evidence="1 2">
    <name type="scientific">Actinoplanes italicus</name>
    <dbReference type="NCBI Taxonomy" id="113567"/>
    <lineage>
        <taxon>Bacteria</taxon>
        <taxon>Bacillati</taxon>
        <taxon>Actinomycetota</taxon>
        <taxon>Actinomycetes</taxon>
        <taxon>Micromonosporales</taxon>
        <taxon>Micromonosporaceae</taxon>
        <taxon>Actinoplanes</taxon>
    </lineage>
</organism>
<keyword evidence="2" id="KW-1185">Reference proteome</keyword>
<dbReference type="EMBL" id="PVMZ01000004">
    <property type="protein sequence ID" value="PRX22487.1"/>
    <property type="molecule type" value="Genomic_DNA"/>
</dbReference>
<gene>
    <name evidence="1" type="ORF">CLV67_1043</name>
</gene>
<accession>A0A2T0KGX0</accession>
<evidence type="ECO:0000313" key="2">
    <source>
        <dbReference type="Proteomes" id="UP000239415"/>
    </source>
</evidence>
<comment type="caution">
    <text evidence="1">The sequence shown here is derived from an EMBL/GenBank/DDBJ whole genome shotgun (WGS) entry which is preliminary data.</text>
</comment>
<dbReference type="OrthoDB" id="191189at2"/>
<dbReference type="Proteomes" id="UP000239415">
    <property type="component" value="Unassembled WGS sequence"/>
</dbReference>
<name>A0A2T0KGX0_9ACTN</name>
<proteinExistence type="predicted"/>
<dbReference type="InterPro" id="IPR019587">
    <property type="entry name" value="Polyketide_cyclase/dehydratase"/>
</dbReference>
<dbReference type="SUPFAM" id="SSF55961">
    <property type="entry name" value="Bet v1-like"/>
    <property type="match status" value="1"/>
</dbReference>
<dbReference type="Pfam" id="PF10604">
    <property type="entry name" value="Polyketide_cyc2"/>
    <property type="match status" value="1"/>
</dbReference>
<dbReference type="AlphaFoldDB" id="A0A2T0KGX0"/>
<dbReference type="InterPro" id="IPR023393">
    <property type="entry name" value="START-like_dom_sf"/>
</dbReference>
<dbReference type="CDD" id="cd07821">
    <property type="entry name" value="PYR_PYL_RCAR_like"/>
    <property type="match status" value="1"/>
</dbReference>
<evidence type="ECO:0000313" key="1">
    <source>
        <dbReference type="EMBL" id="PRX22487.1"/>
    </source>
</evidence>
<protein>
    <submittedName>
        <fullName evidence="1">Polyketide cyclase/dehydrase/lipid transport protein</fullName>
    </submittedName>
</protein>